<reference evidence="2 3" key="1">
    <citation type="submission" date="2024-03" db="EMBL/GenBank/DDBJ databases">
        <title>A high-quality draft genome sequence of Diaporthe vaccinii, a causative agent of upright dieback and viscid rot disease in cranberry plants.</title>
        <authorList>
            <person name="Sarrasin M."/>
            <person name="Lang B.F."/>
            <person name="Burger G."/>
        </authorList>
    </citation>
    <scope>NUCLEOTIDE SEQUENCE [LARGE SCALE GENOMIC DNA]</scope>
    <source>
        <strain evidence="2 3">IS7</strain>
    </source>
</reference>
<dbReference type="Proteomes" id="UP001600888">
    <property type="component" value="Unassembled WGS sequence"/>
</dbReference>
<name>A0ABR4ERP6_9PEZI</name>
<sequence>MRQVLSANLSSLPFSSLKAFLETPKQMVRGYHYGEDEHHLFEIRRPDPSRSLSSTSYSLAKDRRSIKGNARRSGEVASCRSSSQ</sequence>
<evidence type="ECO:0000256" key="1">
    <source>
        <dbReference type="SAM" id="MobiDB-lite"/>
    </source>
</evidence>
<evidence type="ECO:0000313" key="3">
    <source>
        <dbReference type="Proteomes" id="UP001600888"/>
    </source>
</evidence>
<dbReference type="EMBL" id="JBAWTH010000032">
    <property type="protein sequence ID" value="KAL2285108.1"/>
    <property type="molecule type" value="Genomic_DNA"/>
</dbReference>
<gene>
    <name evidence="2" type="ORF">FJTKL_08348</name>
</gene>
<accession>A0ABR4ERP6</accession>
<comment type="caution">
    <text evidence="2">The sequence shown here is derived from an EMBL/GenBank/DDBJ whole genome shotgun (WGS) entry which is preliminary data.</text>
</comment>
<feature type="compositionally biased region" description="Low complexity" evidence="1">
    <location>
        <begin position="49"/>
        <end position="58"/>
    </location>
</feature>
<evidence type="ECO:0000313" key="2">
    <source>
        <dbReference type="EMBL" id="KAL2285108.1"/>
    </source>
</evidence>
<organism evidence="2 3">
    <name type="scientific">Diaporthe vaccinii</name>
    <dbReference type="NCBI Taxonomy" id="105482"/>
    <lineage>
        <taxon>Eukaryota</taxon>
        <taxon>Fungi</taxon>
        <taxon>Dikarya</taxon>
        <taxon>Ascomycota</taxon>
        <taxon>Pezizomycotina</taxon>
        <taxon>Sordariomycetes</taxon>
        <taxon>Sordariomycetidae</taxon>
        <taxon>Diaporthales</taxon>
        <taxon>Diaporthaceae</taxon>
        <taxon>Diaporthe</taxon>
        <taxon>Diaporthe eres species complex</taxon>
    </lineage>
</organism>
<feature type="region of interest" description="Disordered" evidence="1">
    <location>
        <begin position="42"/>
        <end position="84"/>
    </location>
</feature>
<protein>
    <submittedName>
        <fullName evidence="2">Uncharacterized protein</fullName>
    </submittedName>
</protein>
<proteinExistence type="predicted"/>
<keyword evidence="3" id="KW-1185">Reference proteome</keyword>